<evidence type="ECO:0000313" key="7">
    <source>
        <dbReference type="Proteomes" id="UP000008183"/>
    </source>
</evidence>
<dbReference type="KEGG" id="tmi:THEMA_08420"/>
<proteinExistence type="predicted"/>
<dbReference type="EnsemblBacteria" id="AAD36258">
    <property type="protein sequence ID" value="AAD36258"/>
    <property type="gene ID" value="TM_1183"/>
</dbReference>
<dbReference type="KEGG" id="tmm:Tmari_1190"/>
<evidence type="ECO:0000256" key="3">
    <source>
        <dbReference type="ARBA" id="ARBA00023014"/>
    </source>
</evidence>
<dbReference type="SUPFAM" id="SSF46548">
    <property type="entry name" value="alpha-helical ferredoxin"/>
    <property type="match status" value="1"/>
</dbReference>
<dbReference type="EMBL" id="AE000512">
    <property type="protein sequence ID" value="AAD36258.1"/>
    <property type="molecule type" value="Genomic_DNA"/>
</dbReference>
<organism evidence="6 7">
    <name type="scientific">Thermotoga maritima (strain ATCC 43589 / DSM 3109 / JCM 10099 / NBRC 100826 / MSB8)</name>
    <dbReference type="NCBI Taxonomy" id="243274"/>
    <lineage>
        <taxon>Bacteria</taxon>
        <taxon>Thermotogati</taxon>
        <taxon>Thermotogota</taxon>
        <taxon>Thermotogae</taxon>
        <taxon>Thermotogales</taxon>
        <taxon>Thermotogaceae</taxon>
        <taxon>Thermotoga</taxon>
    </lineage>
</organism>
<dbReference type="CDD" id="cd19096">
    <property type="entry name" value="AKR_Fe-S_oxidoreductase"/>
    <property type="match status" value="1"/>
</dbReference>
<dbReference type="Pfam" id="PF00248">
    <property type="entry name" value="Aldo_ket_red"/>
    <property type="match status" value="1"/>
</dbReference>
<dbReference type="GO" id="GO:0051536">
    <property type="term" value="F:iron-sulfur cluster binding"/>
    <property type="evidence" value="ECO:0007669"/>
    <property type="project" value="UniProtKB-KW"/>
</dbReference>
<dbReference type="KEGG" id="tma:TM1183"/>
<dbReference type="PANTHER" id="PTHR43312">
    <property type="entry name" value="D-THREO-ALDOSE 1-DEHYDROGENASE"/>
    <property type="match status" value="1"/>
</dbReference>
<dbReference type="PIR" id="E72284">
    <property type="entry name" value="E72284"/>
</dbReference>
<dbReference type="InterPro" id="IPR017900">
    <property type="entry name" value="4Fe4S_Fe_S_CS"/>
</dbReference>
<accession>G4FEG3</accession>
<dbReference type="KEGG" id="tmw:THMA_1208"/>
<dbReference type="RefSeq" id="WP_004080165.1">
    <property type="nucleotide sequence ID" value="NC_000853.1"/>
</dbReference>
<reference evidence="6 7" key="1">
    <citation type="journal article" date="1999" name="Nature">
        <title>Evidence for lateral gene transfer between Archaea and Bacteria from genome sequence of Thermotoga maritima.</title>
        <authorList>
            <person name="Nelson K.E."/>
            <person name="Clayton R.A."/>
            <person name="Gill S.R."/>
            <person name="Gwinn M.L."/>
            <person name="Dodson R.J."/>
            <person name="Haft D.H."/>
            <person name="Hickey E.K."/>
            <person name="Peterson J.D."/>
            <person name="Nelson W.C."/>
            <person name="Ketchum K.A."/>
            <person name="McDonald L."/>
            <person name="Utterback T.R."/>
            <person name="Malek J.A."/>
            <person name="Linher K.D."/>
            <person name="Garrett M.M."/>
            <person name="Stewart A.M."/>
            <person name="Cotton M.D."/>
            <person name="Pratt M.S."/>
            <person name="Phillips C.A."/>
            <person name="Richardson D."/>
            <person name="Heidelberg J."/>
            <person name="Sutton G.G."/>
            <person name="Fleischmann R.D."/>
            <person name="White O."/>
            <person name="Salzberg S.L."/>
            <person name="Smith H.O."/>
            <person name="Venter J.C."/>
            <person name="Fraser C.M."/>
        </authorList>
    </citation>
    <scope>NUCLEOTIDE SEQUENCE [LARGE SCALE GENOMIC DNA]</scope>
    <source>
        <strain evidence="7">ATCC 43589 / DSM 3109 / JCM 10099 / NBRC 100826 / MSB8</strain>
    </source>
</reference>
<dbReference type="PaxDb" id="243274-THEMA_08420"/>
<dbReference type="InterPro" id="IPR023210">
    <property type="entry name" value="NADP_OxRdtase_dom"/>
</dbReference>
<dbReference type="Gene3D" id="3.20.20.100">
    <property type="entry name" value="NADP-dependent oxidoreductase domain"/>
    <property type="match status" value="1"/>
</dbReference>
<protein>
    <submittedName>
        <fullName evidence="6">Oxidoreductase, aldo/keto reductase family</fullName>
    </submittedName>
</protein>
<dbReference type="Pfam" id="PF13187">
    <property type="entry name" value="Fer4_9"/>
    <property type="match status" value="1"/>
</dbReference>
<feature type="domain" description="NADP-dependent oxidoreductase" evidence="4">
    <location>
        <begin position="16"/>
        <end position="286"/>
    </location>
</feature>
<keyword evidence="3" id="KW-0411">Iron-sulfur</keyword>
<dbReference type="InterPro" id="IPR017896">
    <property type="entry name" value="4Fe4S_Fe-S-bd"/>
</dbReference>
<sequence>MQYREFGRTGVKTSLLGFGAMRLPVIGEDHSNIDEEKAIEMIRYAIDHGVNYVDTAYPYHGGNSEKVVGKALKDGYREKVFLATKSPVWQVEKHEDFERILDEQLEKLQTDHVDMYLMHALNKERWEKIKNLRFSDFFEKAKAKGKIRFAGFSFHDSYPVFKEIVDGYDWDFCQIQLNYMDVNYQAGLRGLKYAGSKGLAVVIMEPLKGGKLARLPEKVMEILRKYNKNWSPVELSFRWIGHHPEVSTILSGMSTLEQVKQNIDIMSKITPGNLTDEDMKMIEEIRKTLESFAVINCTQCGYCMPCPNGVDIPGNFRLYNETVMFEDWEGGRRTYKWLESQKSAASFCVECGECLSKCPQKLDIPNLLKKVHRELAEVK</sequence>
<dbReference type="InterPro" id="IPR036812">
    <property type="entry name" value="NAD(P)_OxRdtase_dom_sf"/>
</dbReference>
<feature type="domain" description="4Fe-4S ferredoxin-type" evidence="5">
    <location>
        <begin position="296"/>
        <end position="361"/>
    </location>
</feature>
<evidence type="ECO:0000313" key="6">
    <source>
        <dbReference type="EMBL" id="AAD36258.1"/>
    </source>
</evidence>
<evidence type="ECO:0000256" key="2">
    <source>
        <dbReference type="ARBA" id="ARBA00023004"/>
    </source>
</evidence>
<accession>Q9X0R5</accession>
<dbReference type="SUPFAM" id="SSF51430">
    <property type="entry name" value="NAD(P)-linked oxidoreductase"/>
    <property type="match status" value="1"/>
</dbReference>
<dbReference type="Proteomes" id="UP000008183">
    <property type="component" value="Chromosome"/>
</dbReference>
<evidence type="ECO:0000256" key="1">
    <source>
        <dbReference type="ARBA" id="ARBA00022723"/>
    </source>
</evidence>
<dbReference type="GO" id="GO:0046872">
    <property type="term" value="F:metal ion binding"/>
    <property type="evidence" value="ECO:0007669"/>
    <property type="project" value="UniProtKB-KW"/>
</dbReference>
<dbReference type="OrthoDB" id="9773828at2"/>
<dbReference type="InParanoid" id="Q9X0R5"/>
<evidence type="ECO:0000259" key="4">
    <source>
        <dbReference type="Pfam" id="PF00248"/>
    </source>
</evidence>
<dbReference type="AlphaFoldDB" id="Q9X0R5"/>
<name>Q9X0R5_THEMA</name>
<dbReference type="PANTHER" id="PTHR43312:SF2">
    <property type="entry name" value="OXIDOREDUCTASE"/>
    <property type="match status" value="1"/>
</dbReference>
<dbReference type="InterPro" id="IPR053135">
    <property type="entry name" value="AKR2_Oxidoreductase"/>
</dbReference>
<dbReference type="PATRIC" id="fig|243274.17.peg.1188"/>
<gene>
    <name evidence="6" type="ordered locus">TM_1183</name>
</gene>
<dbReference type="PROSITE" id="PS00198">
    <property type="entry name" value="4FE4S_FER_1"/>
    <property type="match status" value="1"/>
</dbReference>
<keyword evidence="7" id="KW-1185">Reference proteome</keyword>
<keyword evidence="1" id="KW-0479">Metal-binding</keyword>
<evidence type="ECO:0000259" key="5">
    <source>
        <dbReference type="Pfam" id="PF13187"/>
    </source>
</evidence>
<keyword evidence="2" id="KW-0408">Iron</keyword>